<proteinExistence type="predicted"/>
<dbReference type="AlphaFoldDB" id="U5HIJ0"/>
<evidence type="ECO:0000313" key="1">
    <source>
        <dbReference type="EMBL" id="KDE02613.1"/>
    </source>
</evidence>
<gene>
    <name evidence="1" type="ORF">MVLG_06843</name>
</gene>
<reference evidence="1" key="2">
    <citation type="submission" date="2010-11" db="EMBL/GenBank/DDBJ databases">
        <authorList>
            <consortium name="The Broad Institute Genome Sequencing Platform"/>
            <person name="Earl A."/>
            <person name="Ward D."/>
            <person name="Feldgarden M."/>
            <person name="Gevers D."/>
            <person name="Butler R."/>
            <person name="Young S.K."/>
            <person name="Zeng Q."/>
            <person name="Gargeya S."/>
            <person name="Fitzgerald M."/>
            <person name="Haas B."/>
            <person name="Abouelleil A."/>
            <person name="Alvarado L."/>
            <person name="Arachchi H.M."/>
            <person name="Berlin A."/>
            <person name="Brown A."/>
            <person name="Chapman S.B."/>
            <person name="Chen Z."/>
            <person name="Dunbar C."/>
            <person name="Freedman E."/>
            <person name="Gearin G."/>
            <person name="Gellesch M."/>
            <person name="Goldberg J."/>
            <person name="Griggs A."/>
            <person name="Gujja S."/>
            <person name="Heilman E."/>
            <person name="Heiman D."/>
            <person name="Howarth C."/>
            <person name="Larson L."/>
            <person name="Lui A."/>
            <person name="MacDonald P.J.P."/>
            <person name="Mehta T."/>
            <person name="Montmayeur A."/>
            <person name="Murphy C."/>
            <person name="Neiman D."/>
            <person name="Pearson M."/>
            <person name="Priest M."/>
            <person name="Roberts A."/>
            <person name="Saif S."/>
            <person name="Shea T."/>
            <person name="Shenoy N."/>
            <person name="Sisk P."/>
            <person name="Stolte C."/>
            <person name="Sykes S."/>
            <person name="White J."/>
            <person name="Yandava C."/>
            <person name="Wortman J."/>
            <person name="Nusbaum C."/>
            <person name="Birren B."/>
        </authorList>
    </citation>
    <scope>NUCLEOTIDE SEQUENCE</scope>
    <source>
        <strain evidence="1">P1A1 Lamole</strain>
    </source>
</reference>
<sequence>MCGAQAGGNFLKAIEDDREYVSLQSVPLGSNKAMEAILIDFSAHKKVSFVPSNKGAISDLLAAGYMPATPVAPRYAFFIPFIKIHMAYHYVAKATPYAGANLLEANHRTRMSAHLSKRFSDALAAFRLFVAYIESAIPPTRQFEMRCPACQHKIQEEPPLEYTAQIAIDGNASQKRLKTRYSKLGQHIHPDKHTFPSKLFIPPEIVDESEVIATRKGKGRPNAANRWKSASAQAITSLEAISLLAEQFTSDYFLPTVYSSGTVDWATEMIPYCMRSLKEDDIVKLEEVKTDSGLGFDELYTRVLGAAVLSDLRELSA</sequence>
<organism evidence="1">
    <name type="scientific">Microbotryum lychnidis-dioicae (strain p1A1 Lamole / MvSl-1064)</name>
    <name type="common">Anther smut fungus</name>
    <dbReference type="NCBI Taxonomy" id="683840"/>
    <lineage>
        <taxon>Eukaryota</taxon>
        <taxon>Fungi</taxon>
        <taxon>Dikarya</taxon>
        <taxon>Basidiomycota</taxon>
        <taxon>Pucciniomycotina</taxon>
        <taxon>Microbotryomycetes</taxon>
        <taxon>Microbotryales</taxon>
        <taxon>Microbotryaceae</taxon>
        <taxon>Microbotryum</taxon>
    </lineage>
</organism>
<dbReference type="EMBL" id="AEIJ01000902">
    <property type="status" value="NOT_ANNOTATED_CDS"/>
    <property type="molecule type" value="Genomic_DNA"/>
</dbReference>
<dbReference type="EMBL" id="GL541799">
    <property type="protein sequence ID" value="KDE02613.1"/>
    <property type="molecule type" value="Genomic_DNA"/>
</dbReference>
<dbReference type="InParanoid" id="U5HIJ0"/>
<dbReference type="Proteomes" id="UP000017200">
    <property type="component" value="Unassembled WGS sequence"/>
</dbReference>
<name>U5HIJ0_USTV1</name>
<dbReference type="EnsemblFungi" id="MVLG_06843T0">
    <property type="protein sequence ID" value="MVLG_06843T0"/>
    <property type="gene ID" value="MVLG_06843"/>
</dbReference>
<reference evidence="1 3" key="3">
    <citation type="journal article" date="2015" name="BMC Genomics">
        <title>Sex and parasites: genomic and transcriptomic analysis of Microbotryum lychnidis-dioicae, the biotrophic and plant-castrating anther smut fungus.</title>
        <authorList>
            <person name="Perlin M.H."/>
            <person name="Amselem J."/>
            <person name="Fontanillas E."/>
            <person name="Toh S.S."/>
            <person name="Chen Z."/>
            <person name="Goldberg J."/>
            <person name="Duplessis S."/>
            <person name="Henrissat B."/>
            <person name="Young S."/>
            <person name="Zeng Q."/>
            <person name="Aguileta G."/>
            <person name="Petit E."/>
            <person name="Badouin H."/>
            <person name="Andrews J."/>
            <person name="Razeeq D."/>
            <person name="Gabaldon T."/>
            <person name="Quesneville H."/>
            <person name="Giraud T."/>
            <person name="Hood M.E."/>
            <person name="Schultz D.J."/>
            <person name="Cuomo C.A."/>
        </authorList>
    </citation>
    <scope>NUCLEOTIDE SEQUENCE [LARGE SCALE GENOMIC DNA]</scope>
    <source>
        <strain evidence="3">p1A1 Lamole</strain>
        <strain evidence="1">P1A1 Lamole</strain>
    </source>
</reference>
<reference evidence="3" key="1">
    <citation type="submission" date="2010-11" db="EMBL/GenBank/DDBJ databases">
        <title>The genome sequence of Microbotryum violaceum strain p1A1 Lamole.</title>
        <authorList>
            <person name="Cuomo C."/>
            <person name="Perlin M."/>
            <person name="Young S.K."/>
            <person name="Zeng Q."/>
            <person name="Gargeya S."/>
            <person name="Alvarado L."/>
            <person name="Berlin A."/>
            <person name="Chapman S.B."/>
            <person name="Chen Z."/>
            <person name="Freedman E."/>
            <person name="Gellesch M."/>
            <person name="Goldberg J."/>
            <person name="Griggs A."/>
            <person name="Gujja S."/>
            <person name="Heilman E."/>
            <person name="Heiman D."/>
            <person name="Howarth C."/>
            <person name="Mehta T."/>
            <person name="Neiman D."/>
            <person name="Pearson M."/>
            <person name="Roberts A."/>
            <person name="Saif S."/>
            <person name="Shea T."/>
            <person name="Shenoy N."/>
            <person name="Sisk P."/>
            <person name="Stolte C."/>
            <person name="Sykes S."/>
            <person name="White J."/>
            <person name="Yandava C."/>
            <person name="Haas B."/>
            <person name="Nusbaum C."/>
            <person name="Birren B."/>
        </authorList>
    </citation>
    <scope>NUCLEOTIDE SEQUENCE [LARGE SCALE GENOMIC DNA]</scope>
    <source>
        <strain evidence="3">p1A1 Lamole</strain>
    </source>
</reference>
<dbReference type="HOGENOM" id="CLU_877722_0_0_1"/>
<evidence type="ECO:0000313" key="3">
    <source>
        <dbReference type="Proteomes" id="UP000017200"/>
    </source>
</evidence>
<reference evidence="2" key="4">
    <citation type="submission" date="2015-06" db="UniProtKB">
        <authorList>
            <consortium name="EnsemblFungi"/>
        </authorList>
    </citation>
    <scope>IDENTIFICATION</scope>
</reference>
<protein>
    <submittedName>
        <fullName evidence="1 2">Uncharacterized protein</fullName>
    </submittedName>
</protein>
<dbReference type="OrthoDB" id="430354at2759"/>
<keyword evidence="3" id="KW-1185">Reference proteome</keyword>
<accession>U5HIJ0</accession>
<evidence type="ECO:0000313" key="2">
    <source>
        <dbReference type="EnsemblFungi" id="MVLG_06843T0"/>
    </source>
</evidence>